<dbReference type="OrthoDB" id="9796100at2"/>
<proteinExistence type="predicted"/>
<dbReference type="PROSITE" id="PS50110">
    <property type="entry name" value="RESPONSE_REGULATORY"/>
    <property type="match status" value="1"/>
</dbReference>
<reference evidence="10" key="1">
    <citation type="submission" date="2018-06" db="EMBL/GenBank/DDBJ databases">
        <authorList>
            <person name="Khan S.A."/>
        </authorList>
    </citation>
    <scope>NUCLEOTIDE SEQUENCE [LARGE SCALE GENOMIC DNA]</scope>
    <source>
        <strain evidence="10">DB-1506</strain>
    </source>
</reference>
<evidence type="ECO:0000259" key="7">
    <source>
        <dbReference type="PROSITE" id="PS50110"/>
    </source>
</evidence>
<dbReference type="InterPro" id="IPR001789">
    <property type="entry name" value="Sig_transdc_resp-reg_receiver"/>
</dbReference>
<dbReference type="Gene3D" id="3.30.450.20">
    <property type="entry name" value="PAS domain"/>
    <property type="match status" value="1"/>
</dbReference>
<keyword evidence="9" id="KW-0808">Transferase</keyword>
<accession>A0A327M0V5</accession>
<dbReference type="SMART" id="SM00448">
    <property type="entry name" value="REC"/>
    <property type="match status" value="1"/>
</dbReference>
<dbReference type="SUPFAM" id="SSF55874">
    <property type="entry name" value="ATPase domain of HSP90 chaperone/DNA topoisomerase II/histidine kinase"/>
    <property type="match status" value="1"/>
</dbReference>
<protein>
    <recommendedName>
        <fullName evidence="2">histidine kinase</fullName>
        <ecNumber evidence="2">2.7.13.3</ecNumber>
    </recommendedName>
</protein>
<dbReference type="SMART" id="SM00091">
    <property type="entry name" value="PAS"/>
    <property type="match status" value="1"/>
</dbReference>
<evidence type="ECO:0000256" key="2">
    <source>
        <dbReference type="ARBA" id="ARBA00012438"/>
    </source>
</evidence>
<evidence type="ECO:0000256" key="5">
    <source>
        <dbReference type="SAM" id="Coils"/>
    </source>
</evidence>
<dbReference type="GO" id="GO:0000155">
    <property type="term" value="F:phosphorelay sensor kinase activity"/>
    <property type="evidence" value="ECO:0007669"/>
    <property type="project" value="InterPro"/>
</dbReference>
<dbReference type="EC" id="2.7.13.3" evidence="2"/>
<dbReference type="SUPFAM" id="SSF55785">
    <property type="entry name" value="PYP-like sensor domain (PAS domain)"/>
    <property type="match status" value="1"/>
</dbReference>
<dbReference type="Pfam" id="PF08447">
    <property type="entry name" value="PAS_3"/>
    <property type="match status" value="1"/>
</dbReference>
<dbReference type="Gene3D" id="3.30.565.10">
    <property type="entry name" value="Histidine kinase-like ATPase, C-terminal domain"/>
    <property type="match status" value="1"/>
</dbReference>
<dbReference type="InterPro" id="IPR004358">
    <property type="entry name" value="Sig_transdc_His_kin-like_C"/>
</dbReference>
<dbReference type="PROSITE" id="PS50113">
    <property type="entry name" value="PAC"/>
    <property type="match status" value="1"/>
</dbReference>
<evidence type="ECO:0000259" key="8">
    <source>
        <dbReference type="PROSITE" id="PS50113"/>
    </source>
</evidence>
<evidence type="ECO:0000256" key="1">
    <source>
        <dbReference type="ARBA" id="ARBA00000085"/>
    </source>
</evidence>
<dbReference type="InterPro" id="IPR003594">
    <property type="entry name" value="HATPase_dom"/>
</dbReference>
<feature type="modified residue" description="4-aspartylphosphate" evidence="4">
    <location>
        <position position="629"/>
    </location>
</feature>
<dbReference type="Pfam" id="PF00072">
    <property type="entry name" value="Response_reg"/>
    <property type="match status" value="1"/>
</dbReference>
<dbReference type="NCBIfam" id="TIGR00229">
    <property type="entry name" value="sensory_box"/>
    <property type="match status" value="1"/>
</dbReference>
<keyword evidence="3 4" id="KW-0597">Phosphoprotein</keyword>
<dbReference type="Proteomes" id="UP000249065">
    <property type="component" value="Unassembled WGS sequence"/>
</dbReference>
<dbReference type="PROSITE" id="PS50109">
    <property type="entry name" value="HIS_KIN"/>
    <property type="match status" value="1"/>
</dbReference>
<gene>
    <name evidence="9" type="ORF">DOO78_23545</name>
</gene>
<dbReference type="RefSeq" id="WP_111472337.1">
    <property type="nucleotide sequence ID" value="NZ_QLIX01000030.1"/>
</dbReference>
<dbReference type="Gene3D" id="2.10.70.100">
    <property type="match status" value="1"/>
</dbReference>
<dbReference type="EMBL" id="QLIX01000030">
    <property type="protein sequence ID" value="RAI55925.1"/>
    <property type="molecule type" value="Genomic_DNA"/>
</dbReference>
<organism evidence="9 10">
    <name type="scientific">Roseicella frigidaeris</name>
    <dbReference type="NCBI Taxonomy" id="2230885"/>
    <lineage>
        <taxon>Bacteria</taxon>
        <taxon>Pseudomonadati</taxon>
        <taxon>Pseudomonadota</taxon>
        <taxon>Alphaproteobacteria</taxon>
        <taxon>Acetobacterales</taxon>
        <taxon>Roseomonadaceae</taxon>
        <taxon>Roseicella</taxon>
    </lineage>
</organism>
<dbReference type="Gene3D" id="3.40.50.2300">
    <property type="match status" value="1"/>
</dbReference>
<name>A0A327M0V5_9PROT</name>
<feature type="domain" description="PAC" evidence="8">
    <location>
        <begin position="228"/>
        <end position="279"/>
    </location>
</feature>
<dbReference type="SUPFAM" id="SSF47384">
    <property type="entry name" value="Homodimeric domain of signal transducing histidine kinase"/>
    <property type="match status" value="1"/>
</dbReference>
<dbReference type="InterPro" id="IPR005467">
    <property type="entry name" value="His_kinase_dom"/>
</dbReference>
<dbReference type="InterPro" id="IPR036097">
    <property type="entry name" value="HisK_dim/P_sf"/>
</dbReference>
<evidence type="ECO:0000313" key="10">
    <source>
        <dbReference type="Proteomes" id="UP000249065"/>
    </source>
</evidence>
<dbReference type="InterPro" id="IPR000700">
    <property type="entry name" value="PAS-assoc_C"/>
</dbReference>
<keyword evidence="9" id="KW-0418">Kinase</keyword>
<dbReference type="AlphaFoldDB" id="A0A327M0V5"/>
<dbReference type="InterPro" id="IPR035965">
    <property type="entry name" value="PAS-like_dom_sf"/>
</dbReference>
<feature type="domain" description="Histidine kinase" evidence="6">
    <location>
        <begin position="331"/>
        <end position="549"/>
    </location>
</feature>
<dbReference type="InterPro" id="IPR000014">
    <property type="entry name" value="PAS"/>
</dbReference>
<dbReference type="SMART" id="SM00387">
    <property type="entry name" value="HATPase_c"/>
    <property type="match status" value="1"/>
</dbReference>
<dbReference type="InterPro" id="IPR003661">
    <property type="entry name" value="HisK_dim/P_dom"/>
</dbReference>
<comment type="caution">
    <text evidence="9">The sequence shown here is derived from an EMBL/GenBank/DDBJ whole genome shotgun (WGS) entry which is preliminary data.</text>
</comment>
<dbReference type="SUPFAM" id="SSF52172">
    <property type="entry name" value="CheY-like"/>
    <property type="match status" value="2"/>
</dbReference>
<evidence type="ECO:0000259" key="6">
    <source>
        <dbReference type="PROSITE" id="PS50109"/>
    </source>
</evidence>
<evidence type="ECO:0000256" key="4">
    <source>
        <dbReference type="PROSITE-ProRule" id="PRU00169"/>
    </source>
</evidence>
<dbReference type="CDD" id="cd00082">
    <property type="entry name" value="HisKA"/>
    <property type="match status" value="1"/>
</dbReference>
<keyword evidence="10" id="KW-1185">Reference proteome</keyword>
<dbReference type="PANTHER" id="PTHR43065">
    <property type="entry name" value="SENSOR HISTIDINE KINASE"/>
    <property type="match status" value="1"/>
</dbReference>
<dbReference type="Pfam" id="PF02518">
    <property type="entry name" value="HATPase_c"/>
    <property type="match status" value="1"/>
</dbReference>
<dbReference type="InterPro" id="IPR011006">
    <property type="entry name" value="CheY-like_superfamily"/>
</dbReference>
<dbReference type="Gene3D" id="1.10.287.130">
    <property type="match status" value="1"/>
</dbReference>
<keyword evidence="5" id="KW-0175">Coiled coil</keyword>
<dbReference type="InterPro" id="IPR036890">
    <property type="entry name" value="HATPase_C_sf"/>
</dbReference>
<evidence type="ECO:0000256" key="3">
    <source>
        <dbReference type="ARBA" id="ARBA00022553"/>
    </source>
</evidence>
<sequence length="697" mass="72908">MNDDAGSGVEGRGAEVLVLAPGGRDAAVATAILREAGIPAQACPDLATLSQGLDQASAAVLTEEALAGTDLRALTSWTLAQPPWSDFPFVVLTRRGGGPERSPKAARLAGFLGNVAFLERPFHPTILASAVRSALAARRRQRQARDALAAEVTAAERLRFALHAGRLGSWEFDGGTGELRASEACKAVFGRAPGDRFGYPDLLAAIHPDDLGRMQDAVATALAECGDYDIEYRTIWPDGSAHWAEVRGRAFRDARGRLLMAGVSLDTTARRAAEAELRRHRGQLEEQVAERTRALEAVNRRLRAAAEERDQAEAALLQAQKMEAVGQLTGGLAHDFNNLLQAVLASLDLIRRRATDPVQVEKLAVAGGEAARRGARLTAQLLAFSRKQKMDLAPVATGELVEGMRDLLARSLGPGMGLRFDVDHGAGLALADATQLELAVLNLAINARDAMPGGGTLTVAVRALEFGLAADLPVGRYVAVSVSDTGEGMAPEVLARAFEPFFTTKGVGKGTGLGLSQVYGIARQSGGAARIESVPGRGTMVTILLPAAGSEAAARILARQPEDAMPGGAPVTAAESVGALVLVVDDDPDVRRALVGWLDALGYRVAEAADGRAGLAALESLAPDAMLVDFAMPGLTGAQVAAAAQRLRPGLPVVLATGYAAAAELGMDGLIGLPVLRKPFRIQELAEVLAQAFSTRV</sequence>
<dbReference type="InterPro" id="IPR013655">
    <property type="entry name" value="PAS_fold_3"/>
</dbReference>
<dbReference type="CDD" id="cd00130">
    <property type="entry name" value="PAS"/>
    <property type="match status" value="1"/>
</dbReference>
<dbReference type="SMART" id="SM00388">
    <property type="entry name" value="HisKA"/>
    <property type="match status" value="1"/>
</dbReference>
<feature type="domain" description="Response regulatory" evidence="7">
    <location>
        <begin position="580"/>
        <end position="693"/>
    </location>
</feature>
<feature type="coiled-coil region" evidence="5">
    <location>
        <begin position="270"/>
        <end position="325"/>
    </location>
</feature>
<comment type="catalytic activity">
    <reaction evidence="1">
        <text>ATP + protein L-histidine = ADP + protein N-phospho-L-histidine.</text>
        <dbReference type="EC" id="2.7.13.3"/>
    </reaction>
</comment>
<evidence type="ECO:0000313" key="9">
    <source>
        <dbReference type="EMBL" id="RAI55925.1"/>
    </source>
</evidence>
<dbReference type="PANTHER" id="PTHR43065:SF42">
    <property type="entry name" value="TWO-COMPONENT SENSOR PPRA"/>
    <property type="match status" value="1"/>
</dbReference>
<dbReference type="PRINTS" id="PR00344">
    <property type="entry name" value="BCTRLSENSOR"/>
</dbReference>